<dbReference type="InterPro" id="IPR000873">
    <property type="entry name" value="AMP-dep_synth/lig_dom"/>
</dbReference>
<organism evidence="5 6">
    <name type="scientific">Pigmentiphaga litoralis</name>
    <dbReference type="NCBI Taxonomy" id="516702"/>
    <lineage>
        <taxon>Bacteria</taxon>
        <taxon>Pseudomonadati</taxon>
        <taxon>Pseudomonadota</taxon>
        <taxon>Betaproteobacteria</taxon>
        <taxon>Burkholderiales</taxon>
        <taxon>Alcaligenaceae</taxon>
        <taxon>Pigmentiphaga</taxon>
    </lineage>
</organism>
<evidence type="ECO:0000259" key="4">
    <source>
        <dbReference type="Pfam" id="PF13193"/>
    </source>
</evidence>
<dbReference type="CDD" id="cd05941">
    <property type="entry name" value="MCS"/>
    <property type="match status" value="1"/>
</dbReference>
<dbReference type="EC" id="6.2.1.-" evidence="5"/>
<gene>
    <name evidence="5" type="ORF">FHW18_003719</name>
</gene>
<dbReference type="Gene3D" id="3.30.300.30">
    <property type="match status" value="1"/>
</dbReference>
<dbReference type="GO" id="GO:0031956">
    <property type="term" value="F:medium-chain fatty acid-CoA ligase activity"/>
    <property type="evidence" value="ECO:0007669"/>
    <property type="project" value="TreeGrafter"/>
</dbReference>
<reference evidence="5 6" key="1">
    <citation type="submission" date="2020-07" db="EMBL/GenBank/DDBJ databases">
        <title>Genomic Encyclopedia of Type Strains, Phase IV (KMG-V): Genome sequencing to study the core and pangenomes of soil and plant-associated prokaryotes.</title>
        <authorList>
            <person name="Whitman W."/>
        </authorList>
    </citation>
    <scope>NUCLEOTIDE SEQUENCE [LARGE SCALE GENOMIC DNA]</scope>
    <source>
        <strain evidence="5 6">SAS40</strain>
    </source>
</reference>
<dbReference type="NCBIfam" id="NF005702">
    <property type="entry name" value="PRK07514.1"/>
    <property type="match status" value="1"/>
</dbReference>
<dbReference type="Proteomes" id="UP000542125">
    <property type="component" value="Unassembled WGS sequence"/>
</dbReference>
<keyword evidence="2 5" id="KW-0436">Ligase</keyword>
<dbReference type="Pfam" id="PF00501">
    <property type="entry name" value="AMP-binding"/>
    <property type="match status" value="1"/>
</dbReference>
<protein>
    <submittedName>
        <fullName evidence="5">Malonyl-CoA/methylmalonyl-CoA synthetase</fullName>
        <ecNumber evidence="5">6.2.1.-</ecNumber>
    </submittedName>
</protein>
<sequence length="512" mass="55415">MNGNLYSLLSSGFPADRQSLSIEAHDGVNFTWQDVDAMTARIANLLAALDLPKGARVAAQVEKSPEALMLYLATLRAGYVYLPLNTAYQSSEVDYFLGDAEPSVVVCSSKNLAWVGAAAAKAGTGHVFTLDDDHTGSLLDAAQTHADSFDTVAVTDDDLAAILYTSGTTGRSKGAMLTHDNLASNAKVLHEFWGWRSDDVLLHMLPIFHVHGLFVAAHGALLAGAKMIWLPKLDVARTLRELPRCTVMMGVPTYYVRLLDEPGFNREVCRNMRLFVSGSAPLLMETFNDFRERSGHTILERYGMSETAMLVSNPYDASLGERIGGTVGMPLPGVSVRVVNDADQECAAGEIGNIQVKGPNVFKGYWRMPEKTAQEFTADGWFKTGDVGRWGGDGAGAVVPDNYLAIVGRSKDLIISGGFNVYPKEIETLIDDMPGVLESAVIGVPHKDFGEAVVAVVVAKPGADLVEADMLAVLKTRIANFKVPKRLHVVKELPRNTMGKVQKNVLRDTYGL</sequence>
<keyword evidence="6" id="KW-1185">Reference proteome</keyword>
<comment type="caution">
    <text evidence="5">The sequence shown here is derived from an EMBL/GenBank/DDBJ whole genome shotgun (WGS) entry which is preliminary data.</text>
</comment>
<dbReference type="PROSITE" id="PS00455">
    <property type="entry name" value="AMP_BINDING"/>
    <property type="match status" value="1"/>
</dbReference>
<dbReference type="Gene3D" id="3.40.50.12780">
    <property type="entry name" value="N-terminal domain of ligase-like"/>
    <property type="match status" value="1"/>
</dbReference>
<dbReference type="Pfam" id="PF13193">
    <property type="entry name" value="AMP-binding_C"/>
    <property type="match status" value="1"/>
</dbReference>
<proteinExistence type="inferred from homology"/>
<dbReference type="AlphaFoldDB" id="A0A7Y9LPG6"/>
<dbReference type="InterPro" id="IPR020845">
    <property type="entry name" value="AMP-binding_CS"/>
</dbReference>
<dbReference type="PANTHER" id="PTHR43201">
    <property type="entry name" value="ACYL-COA SYNTHETASE"/>
    <property type="match status" value="1"/>
</dbReference>
<evidence type="ECO:0000313" key="5">
    <source>
        <dbReference type="EMBL" id="NYE84448.1"/>
    </source>
</evidence>
<evidence type="ECO:0000256" key="2">
    <source>
        <dbReference type="ARBA" id="ARBA00022598"/>
    </source>
</evidence>
<dbReference type="EMBL" id="JACBYR010000001">
    <property type="protein sequence ID" value="NYE84448.1"/>
    <property type="molecule type" value="Genomic_DNA"/>
</dbReference>
<evidence type="ECO:0000259" key="3">
    <source>
        <dbReference type="Pfam" id="PF00501"/>
    </source>
</evidence>
<evidence type="ECO:0000256" key="1">
    <source>
        <dbReference type="ARBA" id="ARBA00006432"/>
    </source>
</evidence>
<feature type="domain" description="AMP-binding enzyme C-terminal" evidence="4">
    <location>
        <begin position="425"/>
        <end position="500"/>
    </location>
</feature>
<dbReference type="InterPro" id="IPR025110">
    <property type="entry name" value="AMP-bd_C"/>
</dbReference>
<dbReference type="InterPro" id="IPR045851">
    <property type="entry name" value="AMP-bd_C_sf"/>
</dbReference>
<dbReference type="SUPFAM" id="SSF56801">
    <property type="entry name" value="Acetyl-CoA synthetase-like"/>
    <property type="match status" value="1"/>
</dbReference>
<name>A0A7Y9LPG6_9BURK</name>
<dbReference type="RefSeq" id="WP_179588133.1">
    <property type="nucleotide sequence ID" value="NZ_JACBYR010000001.1"/>
</dbReference>
<dbReference type="FunFam" id="3.30.300.30:FF:000008">
    <property type="entry name" value="2,3-dihydroxybenzoate-AMP ligase"/>
    <property type="match status" value="1"/>
</dbReference>
<accession>A0A7Y9LPG6</accession>
<evidence type="ECO:0000313" key="6">
    <source>
        <dbReference type="Proteomes" id="UP000542125"/>
    </source>
</evidence>
<comment type="similarity">
    <text evidence="1">Belongs to the ATP-dependent AMP-binding enzyme family.</text>
</comment>
<dbReference type="GO" id="GO:0006631">
    <property type="term" value="P:fatty acid metabolic process"/>
    <property type="evidence" value="ECO:0007669"/>
    <property type="project" value="TreeGrafter"/>
</dbReference>
<dbReference type="PANTHER" id="PTHR43201:SF8">
    <property type="entry name" value="ACYL-COA SYNTHETASE FAMILY MEMBER 3"/>
    <property type="match status" value="1"/>
</dbReference>
<dbReference type="InterPro" id="IPR042099">
    <property type="entry name" value="ANL_N_sf"/>
</dbReference>
<feature type="domain" description="AMP-dependent synthetase/ligase" evidence="3">
    <location>
        <begin position="17"/>
        <end position="366"/>
    </location>
</feature>